<accession>A0A6J6CVK7</accession>
<evidence type="ECO:0000313" key="1">
    <source>
        <dbReference type="EMBL" id="CAB4555357.1"/>
    </source>
</evidence>
<gene>
    <name evidence="1" type="ORF">UFOPK1421_01556</name>
</gene>
<reference evidence="1" key="1">
    <citation type="submission" date="2020-05" db="EMBL/GenBank/DDBJ databases">
        <authorList>
            <person name="Chiriac C."/>
            <person name="Salcher M."/>
            <person name="Ghai R."/>
            <person name="Kavagutti S V."/>
        </authorList>
    </citation>
    <scope>NUCLEOTIDE SEQUENCE</scope>
</reference>
<sequence>MHALVPRVEPQRRVGQALLENIYVRLISEKVKKIA</sequence>
<dbReference type="EMBL" id="CAEZSL010000240">
    <property type="protein sequence ID" value="CAB4555357.1"/>
    <property type="molecule type" value="Genomic_DNA"/>
</dbReference>
<organism evidence="1">
    <name type="scientific">freshwater metagenome</name>
    <dbReference type="NCBI Taxonomy" id="449393"/>
    <lineage>
        <taxon>unclassified sequences</taxon>
        <taxon>metagenomes</taxon>
        <taxon>ecological metagenomes</taxon>
    </lineage>
</organism>
<protein>
    <submittedName>
        <fullName evidence="1">Unannotated protein</fullName>
    </submittedName>
</protein>
<proteinExistence type="predicted"/>
<name>A0A6J6CVK7_9ZZZZ</name>
<dbReference type="AlphaFoldDB" id="A0A6J6CVK7"/>